<name>A0ABN1VC88_9PSEU</name>
<feature type="chain" id="PRO_5046336861" description="Secreted protein" evidence="2">
    <location>
        <begin position="29"/>
        <end position="167"/>
    </location>
</feature>
<comment type="caution">
    <text evidence="3">The sequence shown here is derived from an EMBL/GenBank/DDBJ whole genome shotgun (WGS) entry which is preliminary data.</text>
</comment>
<evidence type="ECO:0000313" key="4">
    <source>
        <dbReference type="Proteomes" id="UP001500467"/>
    </source>
</evidence>
<feature type="compositionally biased region" description="Low complexity" evidence="1">
    <location>
        <begin position="58"/>
        <end position="67"/>
    </location>
</feature>
<gene>
    <name evidence="3" type="ORF">GCM10009675_24760</name>
</gene>
<evidence type="ECO:0000256" key="2">
    <source>
        <dbReference type="SAM" id="SignalP"/>
    </source>
</evidence>
<proteinExistence type="predicted"/>
<evidence type="ECO:0000256" key="1">
    <source>
        <dbReference type="SAM" id="MobiDB-lite"/>
    </source>
</evidence>
<accession>A0ABN1VC88</accession>
<keyword evidence="4" id="KW-1185">Reference proteome</keyword>
<evidence type="ECO:0008006" key="5">
    <source>
        <dbReference type="Google" id="ProtNLM"/>
    </source>
</evidence>
<organism evidence="3 4">
    <name type="scientific">Prauserella alba</name>
    <dbReference type="NCBI Taxonomy" id="176898"/>
    <lineage>
        <taxon>Bacteria</taxon>
        <taxon>Bacillati</taxon>
        <taxon>Actinomycetota</taxon>
        <taxon>Actinomycetes</taxon>
        <taxon>Pseudonocardiales</taxon>
        <taxon>Pseudonocardiaceae</taxon>
        <taxon>Prauserella</taxon>
    </lineage>
</organism>
<feature type="signal peptide" evidence="2">
    <location>
        <begin position="1"/>
        <end position="28"/>
    </location>
</feature>
<reference evidence="3 4" key="1">
    <citation type="journal article" date="2019" name="Int. J. Syst. Evol. Microbiol.">
        <title>The Global Catalogue of Microorganisms (GCM) 10K type strain sequencing project: providing services to taxonomists for standard genome sequencing and annotation.</title>
        <authorList>
            <consortium name="The Broad Institute Genomics Platform"/>
            <consortium name="The Broad Institute Genome Sequencing Center for Infectious Disease"/>
            <person name="Wu L."/>
            <person name="Ma J."/>
        </authorList>
    </citation>
    <scope>NUCLEOTIDE SEQUENCE [LARGE SCALE GENOMIC DNA]</scope>
    <source>
        <strain evidence="3 4">JCM 13022</strain>
    </source>
</reference>
<sequence length="167" mass="16315">MTRRSVRAAVTLVCAVAMGGLTAGTATAAPAPGVDTGPGVDTVSGAGTVSGGDTARDTAPGGDTAPGSGPGGEPALVHANTANECRLNVRSGPHLSATALTTLTCDNYTTCSNAGGVDPCGPYEVGGTYSCVGTDGTQVTDDRWAPVAYRAPDAAYVAVACAALREL</sequence>
<feature type="region of interest" description="Disordered" evidence="1">
    <location>
        <begin position="25"/>
        <end position="74"/>
    </location>
</feature>
<dbReference type="EMBL" id="BAAALM010000007">
    <property type="protein sequence ID" value="GAA1205105.1"/>
    <property type="molecule type" value="Genomic_DNA"/>
</dbReference>
<protein>
    <recommendedName>
        <fullName evidence="5">Secreted protein</fullName>
    </recommendedName>
</protein>
<keyword evidence="2" id="KW-0732">Signal</keyword>
<dbReference type="Proteomes" id="UP001500467">
    <property type="component" value="Unassembled WGS sequence"/>
</dbReference>
<evidence type="ECO:0000313" key="3">
    <source>
        <dbReference type="EMBL" id="GAA1205105.1"/>
    </source>
</evidence>
<feature type="compositionally biased region" description="Low complexity" evidence="1">
    <location>
        <begin position="25"/>
        <end position="40"/>
    </location>
</feature>